<dbReference type="InterPro" id="IPR013427">
    <property type="entry name" value="Haem-bd_dom_put"/>
</dbReference>
<dbReference type="InterPro" id="IPR016024">
    <property type="entry name" value="ARM-type_fold"/>
</dbReference>
<keyword evidence="9" id="KW-1185">Reference proteome</keyword>
<keyword evidence="1 4" id="KW-0349">Heme</keyword>
<dbReference type="EC" id="1.1.5.2" evidence="8"/>
<evidence type="ECO:0000256" key="4">
    <source>
        <dbReference type="PROSITE-ProRule" id="PRU00433"/>
    </source>
</evidence>
<organism evidence="8 9">
    <name type="scientific">Fibrisoma limi BUZ 3</name>
    <dbReference type="NCBI Taxonomy" id="1185876"/>
    <lineage>
        <taxon>Bacteria</taxon>
        <taxon>Pseudomonadati</taxon>
        <taxon>Bacteroidota</taxon>
        <taxon>Cytophagia</taxon>
        <taxon>Cytophagales</taxon>
        <taxon>Spirosomataceae</taxon>
        <taxon>Fibrisoma</taxon>
    </lineage>
</organism>
<dbReference type="PROSITE" id="PS51007">
    <property type="entry name" value="CYTC"/>
    <property type="match status" value="1"/>
</dbReference>
<dbReference type="GO" id="GO:0008876">
    <property type="term" value="F:quinoprotein glucose dehydrogenase activity"/>
    <property type="evidence" value="ECO:0007669"/>
    <property type="project" value="UniProtKB-EC"/>
</dbReference>
<evidence type="ECO:0000256" key="6">
    <source>
        <dbReference type="SAM" id="Phobius"/>
    </source>
</evidence>
<dbReference type="GO" id="GO:0020037">
    <property type="term" value="F:heme binding"/>
    <property type="evidence" value="ECO:0007669"/>
    <property type="project" value="InterPro"/>
</dbReference>
<dbReference type="Pfam" id="PF13646">
    <property type="entry name" value="HEAT_2"/>
    <property type="match status" value="1"/>
</dbReference>
<evidence type="ECO:0000256" key="3">
    <source>
        <dbReference type="ARBA" id="ARBA00023004"/>
    </source>
</evidence>
<feature type="domain" description="Cytochrome c" evidence="7">
    <location>
        <begin position="746"/>
        <end position="883"/>
    </location>
</feature>
<dbReference type="GO" id="GO:0009055">
    <property type="term" value="F:electron transfer activity"/>
    <property type="evidence" value="ECO:0007669"/>
    <property type="project" value="InterPro"/>
</dbReference>
<accession>I2GJH0</accession>
<dbReference type="GO" id="GO:0046872">
    <property type="term" value="F:metal ion binding"/>
    <property type="evidence" value="ECO:0007669"/>
    <property type="project" value="UniProtKB-KW"/>
</dbReference>
<keyword evidence="8" id="KW-0560">Oxidoreductase</keyword>
<evidence type="ECO:0000259" key="7">
    <source>
        <dbReference type="PROSITE" id="PS51007"/>
    </source>
</evidence>
<evidence type="ECO:0000256" key="1">
    <source>
        <dbReference type="ARBA" id="ARBA00022617"/>
    </source>
</evidence>
<comment type="caution">
    <text evidence="8">The sequence shown here is derived from an EMBL/GenBank/DDBJ whole genome shotgun (WGS) entry which is preliminary data.</text>
</comment>
<dbReference type="eggNOG" id="COG2133">
    <property type="taxonomic scope" value="Bacteria"/>
</dbReference>
<dbReference type="SUPFAM" id="SSF46626">
    <property type="entry name" value="Cytochrome c"/>
    <property type="match status" value="1"/>
</dbReference>
<dbReference type="SUPFAM" id="SSF50952">
    <property type="entry name" value="Soluble quinoprotein glucose dehydrogenase"/>
    <property type="match status" value="1"/>
</dbReference>
<dbReference type="InterPro" id="IPR055557">
    <property type="entry name" value="DUF7133"/>
</dbReference>
<dbReference type="NCBIfam" id="TIGR02603">
    <property type="entry name" value="CxxCH_TIGR02603"/>
    <property type="match status" value="1"/>
</dbReference>
<feature type="transmembrane region" description="Helical" evidence="6">
    <location>
        <begin position="14"/>
        <end position="31"/>
    </location>
</feature>
<keyword evidence="6" id="KW-0472">Membrane</keyword>
<evidence type="ECO:0000313" key="8">
    <source>
        <dbReference type="EMBL" id="CCH54045.1"/>
    </source>
</evidence>
<feature type="region of interest" description="Disordered" evidence="5">
    <location>
        <begin position="397"/>
        <end position="417"/>
    </location>
</feature>
<dbReference type="InterPro" id="IPR036909">
    <property type="entry name" value="Cyt_c-like_dom_sf"/>
</dbReference>
<keyword evidence="6" id="KW-1133">Transmembrane helix</keyword>
<dbReference type="Proteomes" id="UP000009309">
    <property type="component" value="Unassembled WGS sequence"/>
</dbReference>
<name>I2GJH0_9BACT</name>
<dbReference type="Gene3D" id="2.120.10.30">
    <property type="entry name" value="TolB, C-terminal domain"/>
    <property type="match status" value="1"/>
</dbReference>
<dbReference type="STRING" id="1185876.BN8_03185"/>
<sequence>MITDKLTHISFRRFISWVSVGVISAGLLFAFRQQPVGTDQPRVLDNRLELTLFAENPDIVTPIGIAIDSLNRIFVLESHTHLPPKDYPHSRGDLIKVFVDSNNDGRPDKTTVFADGLTEGLNLAFSPEGHLYVVTSRTVWALYDRDGDGVSEERKKVLDLAQPASVYAHAALLGITFSPDGWMYVSRGNTGGQAWKLVGTDGSSVSGYGDGGNIVRARPDGSRLEEVATGFWNPMDLKFDNKGHLLAADNDPDSRGPNRLVHVVPGGDYGYKSLYGGSGIHPYSAWNGELPGTLPYAVGLGEAPSGLQDASLTALPSDYQGQMLSSIWEESRIVRIRLVPNGVSLTGEAESIVEGGPEFRPVAFATDRTGAVYFTDWVLREYPNHGKGRIWKLSAKSGTTTSRPRLPNVATSPTTTDKPLTELYATTNVDSIKTALQSTDPFRQQAATMAFANPALRRELIEATNDASPAVRLGTLIALQRSGHQPVEPIARRLLSDPDSRVRQRTLMWVGQSGMVALKPDLERALTAGPVSPALFDTYLETVAHLTPAFVTAYRNRTELYSKSIKRPLPPQFIENFIRDKTKPADLRALAIRYLKNPVEQGPLLLSLLTTEKATPLRVDIVRALANVPEPTVSNQLLRIATNRAEPGMVRAEALLALARQPTDVSPSVHPLLNDPNPDVQLEAVRYLRTRLSGVDARKAFLPRVASFKTHPDSPVAQQLSLAVASSGGKRPTSLAAWESALATGGKLERGRRVFYSVQAMCSSCHAIEGRGGDLGPDLSNVGRSKSRTQLIQAILRPSQEISPEWQGWYIRLKNGEEHQGRQIDVGGKEIELYTQTAGFITFPMKDIQDYGLIKTSLMPGGLETQLTVEDLRDLLAFLQAKK</sequence>
<dbReference type="AlphaFoldDB" id="I2GJH0"/>
<keyword evidence="6" id="KW-0812">Transmembrane</keyword>
<dbReference type="SUPFAM" id="SSF48371">
    <property type="entry name" value="ARM repeat"/>
    <property type="match status" value="1"/>
</dbReference>
<evidence type="ECO:0000313" key="9">
    <source>
        <dbReference type="Proteomes" id="UP000009309"/>
    </source>
</evidence>
<dbReference type="Pfam" id="PF23500">
    <property type="entry name" value="DUF7133"/>
    <property type="match status" value="1"/>
</dbReference>
<dbReference type="OrthoDB" id="9770043at2"/>
<dbReference type="NCBIfam" id="TIGR02604">
    <property type="entry name" value="Piru_Ver_Nterm"/>
    <property type="match status" value="1"/>
</dbReference>
<dbReference type="EMBL" id="CAIT01000006">
    <property type="protein sequence ID" value="CCH54045.1"/>
    <property type="molecule type" value="Genomic_DNA"/>
</dbReference>
<keyword evidence="2 4" id="KW-0479">Metal-binding</keyword>
<dbReference type="PANTHER" id="PTHR33546">
    <property type="entry name" value="LARGE, MULTIFUNCTIONAL SECRETED PROTEIN-RELATED"/>
    <property type="match status" value="1"/>
</dbReference>
<dbReference type="InterPro" id="IPR011042">
    <property type="entry name" value="6-blade_b-propeller_TolB-like"/>
</dbReference>
<dbReference type="InterPro" id="IPR011989">
    <property type="entry name" value="ARM-like"/>
</dbReference>
<evidence type="ECO:0000256" key="2">
    <source>
        <dbReference type="ARBA" id="ARBA00022723"/>
    </source>
</evidence>
<gene>
    <name evidence="8" type="primary">gdhP</name>
    <name evidence="8" type="ORF">BN8_03185</name>
</gene>
<dbReference type="eggNOG" id="COG2010">
    <property type="taxonomic scope" value="Bacteria"/>
</dbReference>
<keyword evidence="3 4" id="KW-0408">Iron</keyword>
<dbReference type="InterPro" id="IPR009056">
    <property type="entry name" value="Cyt_c-like_dom"/>
</dbReference>
<dbReference type="Gene3D" id="1.25.10.10">
    <property type="entry name" value="Leucine-rich Repeat Variant"/>
    <property type="match status" value="2"/>
</dbReference>
<proteinExistence type="predicted"/>
<dbReference type="PANTHER" id="PTHR33546:SF1">
    <property type="entry name" value="LARGE, MULTIFUNCTIONAL SECRETED PROTEIN"/>
    <property type="match status" value="1"/>
</dbReference>
<dbReference type="InterPro" id="IPR011041">
    <property type="entry name" value="Quinoprot_gluc/sorb_DH_b-prop"/>
</dbReference>
<protein>
    <submittedName>
        <fullName evidence="8">Membrane-bound dehydrogenase domain protein</fullName>
        <ecNumber evidence="8">1.1.5.2</ecNumber>
    </submittedName>
</protein>
<reference evidence="8 9" key="1">
    <citation type="journal article" date="2012" name="J. Bacteriol.">
        <title>Genome Sequence of the Filamentous Bacterium Fibrisoma limi BUZ 3T.</title>
        <authorList>
            <person name="Filippini M."/>
            <person name="Qi W."/>
            <person name="Jaenicke S."/>
            <person name="Goesmann A."/>
            <person name="Smits T.H."/>
            <person name="Bagheri H.C."/>
        </authorList>
    </citation>
    <scope>NUCLEOTIDE SEQUENCE [LARGE SCALE GENOMIC DNA]</scope>
    <source>
        <strain evidence="9">BUZ 3T</strain>
    </source>
</reference>
<dbReference type="RefSeq" id="WP_009282625.1">
    <property type="nucleotide sequence ID" value="NZ_CAIT01000006.1"/>
</dbReference>
<evidence type="ECO:0000256" key="5">
    <source>
        <dbReference type="SAM" id="MobiDB-lite"/>
    </source>
</evidence>
<dbReference type="Gene3D" id="1.10.760.10">
    <property type="entry name" value="Cytochrome c-like domain"/>
    <property type="match status" value="1"/>
</dbReference>
<dbReference type="InterPro" id="IPR013428">
    <property type="entry name" value="Membrane-bound_put_N"/>
</dbReference>